<dbReference type="RefSeq" id="WP_115792904.1">
    <property type="nucleotide sequence ID" value="NZ_QSLN01000010.1"/>
</dbReference>
<comment type="similarity">
    <text evidence="1">Belongs to the ABC transporter superfamily. Ycf16 family.</text>
</comment>
<dbReference type="SMART" id="SM00382">
    <property type="entry name" value="AAA"/>
    <property type="match status" value="1"/>
</dbReference>
<dbReference type="CDD" id="cd03217">
    <property type="entry name" value="ABC_FeS_Assembly"/>
    <property type="match status" value="1"/>
</dbReference>
<dbReference type="InterPro" id="IPR027417">
    <property type="entry name" value="P-loop_NTPase"/>
</dbReference>
<protein>
    <submittedName>
        <fullName evidence="5">ABC transporter ATP-binding protein</fullName>
    </submittedName>
</protein>
<comment type="caution">
    <text evidence="5">The sequence shown here is derived from an EMBL/GenBank/DDBJ whole genome shotgun (WGS) entry which is preliminary data.</text>
</comment>
<gene>
    <name evidence="5" type="ORF">DXX99_07625</name>
</gene>
<dbReference type="PANTHER" id="PTHR43204:SF1">
    <property type="entry name" value="ABC TRANSPORTER I FAMILY MEMBER 6, CHLOROPLASTIC"/>
    <property type="match status" value="1"/>
</dbReference>
<reference evidence="5 6" key="1">
    <citation type="submission" date="2018-08" db="EMBL/GenBank/DDBJ databases">
        <title>Form III RuBisCO-mediated autotrophy in Thermodesulfobium bacteria.</title>
        <authorList>
            <person name="Toshchakov S.V."/>
            <person name="Kublanov I.V."/>
            <person name="Frolov E."/>
            <person name="Bonch-Osmolovskaya E.A."/>
            <person name="Tourova T.P."/>
            <person name="Chernych N.A."/>
            <person name="Lebedinsky A.V."/>
        </authorList>
    </citation>
    <scope>NUCLEOTIDE SEQUENCE [LARGE SCALE GENOMIC DNA]</scope>
    <source>
        <strain evidence="5 6">SR</strain>
    </source>
</reference>
<evidence type="ECO:0000313" key="5">
    <source>
        <dbReference type="EMBL" id="RDV82461.1"/>
    </source>
</evidence>
<name>A0A3D8P503_9THEO</name>
<dbReference type="GO" id="GO:0016887">
    <property type="term" value="F:ATP hydrolysis activity"/>
    <property type="evidence" value="ECO:0007669"/>
    <property type="project" value="InterPro"/>
</dbReference>
<keyword evidence="2" id="KW-0547">Nucleotide-binding</keyword>
<dbReference type="Gene3D" id="3.40.50.300">
    <property type="entry name" value="P-loop containing nucleotide triphosphate hydrolases"/>
    <property type="match status" value="1"/>
</dbReference>
<keyword evidence="6" id="KW-1185">Reference proteome</keyword>
<dbReference type="AlphaFoldDB" id="A0A3D8P503"/>
<dbReference type="SUPFAM" id="SSF52540">
    <property type="entry name" value="P-loop containing nucleoside triphosphate hydrolases"/>
    <property type="match status" value="1"/>
</dbReference>
<dbReference type="Proteomes" id="UP000256329">
    <property type="component" value="Unassembled WGS sequence"/>
</dbReference>
<dbReference type="PANTHER" id="PTHR43204">
    <property type="entry name" value="ABC TRANSPORTER I FAMILY MEMBER 6, CHLOROPLASTIC"/>
    <property type="match status" value="1"/>
</dbReference>
<dbReference type="OrthoDB" id="9806149at2"/>
<keyword evidence="3 5" id="KW-0067">ATP-binding</keyword>
<evidence type="ECO:0000313" key="6">
    <source>
        <dbReference type="Proteomes" id="UP000256329"/>
    </source>
</evidence>
<dbReference type="Pfam" id="PF00005">
    <property type="entry name" value="ABC_tran"/>
    <property type="match status" value="1"/>
</dbReference>
<dbReference type="GO" id="GO:0005524">
    <property type="term" value="F:ATP binding"/>
    <property type="evidence" value="ECO:0007669"/>
    <property type="project" value="UniProtKB-KW"/>
</dbReference>
<dbReference type="InterPro" id="IPR003593">
    <property type="entry name" value="AAA+_ATPase"/>
</dbReference>
<evidence type="ECO:0000259" key="4">
    <source>
        <dbReference type="PROSITE" id="PS50893"/>
    </source>
</evidence>
<evidence type="ECO:0000256" key="1">
    <source>
        <dbReference type="ARBA" id="ARBA00006216"/>
    </source>
</evidence>
<accession>A0A3D8P503</accession>
<sequence>MQPLLVLEDLSVAVGERLVLRDINLVINPGETHVLFGPNGSGKTTLLGTIMGFSRYRVVKGRILFRGEDITSLPVDQRAVKGIGLAFQRPPSLRGVLLRDLVRRLKQDGVALERMAEELKLSEFLDREVNYGFSGGELKRSELLQLLAQNPSLVMLDEPESGVDVENMALIGKVVNYLLEKEPAPWDPRSLREVRRSRTKGGLIITHTGYILNYVEADVGHVLFQGKLCCSGNPRELFSCIQKVGYTECIRCMNLNGGCFCV</sequence>
<dbReference type="PROSITE" id="PS50893">
    <property type="entry name" value="ABC_TRANSPORTER_2"/>
    <property type="match status" value="1"/>
</dbReference>
<dbReference type="EMBL" id="QSLN01000010">
    <property type="protein sequence ID" value="RDV82461.1"/>
    <property type="molecule type" value="Genomic_DNA"/>
</dbReference>
<dbReference type="InterPro" id="IPR003439">
    <property type="entry name" value="ABC_transporter-like_ATP-bd"/>
</dbReference>
<feature type="domain" description="ABC transporter" evidence="4">
    <location>
        <begin position="5"/>
        <end position="250"/>
    </location>
</feature>
<proteinExistence type="inferred from homology"/>
<dbReference type="InterPro" id="IPR010230">
    <property type="entry name" value="FeS-cluster_ATPase_SufC"/>
</dbReference>
<evidence type="ECO:0000256" key="2">
    <source>
        <dbReference type="ARBA" id="ARBA00022741"/>
    </source>
</evidence>
<organism evidence="5 6">
    <name type="scientific">Ammonifex thiophilus</name>
    <dbReference type="NCBI Taxonomy" id="444093"/>
    <lineage>
        <taxon>Bacteria</taxon>
        <taxon>Bacillati</taxon>
        <taxon>Bacillota</taxon>
        <taxon>Clostridia</taxon>
        <taxon>Thermoanaerobacterales</taxon>
        <taxon>Thermoanaerobacteraceae</taxon>
        <taxon>Ammonifex</taxon>
    </lineage>
</organism>
<evidence type="ECO:0000256" key="3">
    <source>
        <dbReference type="ARBA" id="ARBA00022840"/>
    </source>
</evidence>